<dbReference type="STRING" id="13370.A0A448YT23"/>
<proteinExistence type="inferred from homology"/>
<feature type="domain" description="DUF676" evidence="3">
    <location>
        <begin position="257"/>
        <end position="305"/>
    </location>
</feature>
<feature type="region of interest" description="Disordered" evidence="2">
    <location>
        <begin position="151"/>
        <end position="195"/>
    </location>
</feature>
<protein>
    <submittedName>
        <fullName evidence="4">DEKNAAC105099</fullName>
    </submittedName>
</protein>
<dbReference type="InParanoid" id="A0A448YT23"/>
<keyword evidence="5" id="KW-1185">Reference proteome</keyword>
<dbReference type="InterPro" id="IPR029058">
    <property type="entry name" value="AB_hydrolase_fold"/>
</dbReference>
<dbReference type="InterPro" id="IPR007751">
    <property type="entry name" value="DUF676_lipase-like"/>
</dbReference>
<accession>A0A448YT23</accession>
<dbReference type="SUPFAM" id="SSF53474">
    <property type="entry name" value="alpha/beta-Hydrolases"/>
    <property type="match status" value="1"/>
</dbReference>
<organism evidence="4 5">
    <name type="scientific">Brettanomyces naardenensis</name>
    <name type="common">Yeast</name>
    <dbReference type="NCBI Taxonomy" id="13370"/>
    <lineage>
        <taxon>Eukaryota</taxon>
        <taxon>Fungi</taxon>
        <taxon>Dikarya</taxon>
        <taxon>Ascomycota</taxon>
        <taxon>Saccharomycotina</taxon>
        <taxon>Pichiomycetes</taxon>
        <taxon>Pichiales</taxon>
        <taxon>Pichiaceae</taxon>
        <taxon>Brettanomyces</taxon>
    </lineage>
</organism>
<evidence type="ECO:0000313" key="4">
    <source>
        <dbReference type="EMBL" id="VEU24047.1"/>
    </source>
</evidence>
<dbReference type="FunCoup" id="A0A448YT23">
    <property type="interactions" value="59"/>
</dbReference>
<dbReference type="PANTHER" id="PTHR11440">
    <property type="entry name" value="LECITHIN-CHOLESTEROL ACYLTRANSFERASE-RELATED"/>
    <property type="match status" value="1"/>
</dbReference>
<reference evidence="4 5" key="1">
    <citation type="submission" date="2018-12" db="EMBL/GenBank/DDBJ databases">
        <authorList>
            <person name="Tiukova I."/>
            <person name="Dainat J."/>
        </authorList>
    </citation>
    <scope>NUCLEOTIDE SEQUENCE [LARGE SCALE GENOMIC DNA]</scope>
</reference>
<dbReference type="Proteomes" id="UP000290900">
    <property type="component" value="Unassembled WGS sequence"/>
</dbReference>
<evidence type="ECO:0000256" key="1">
    <source>
        <dbReference type="ARBA" id="ARBA00007920"/>
    </source>
</evidence>
<dbReference type="EMBL" id="CAACVR010000067">
    <property type="protein sequence ID" value="VEU24047.1"/>
    <property type="molecule type" value="Genomic_DNA"/>
</dbReference>
<dbReference type="Gene3D" id="3.40.50.1820">
    <property type="entry name" value="alpha/beta hydrolase"/>
    <property type="match status" value="1"/>
</dbReference>
<evidence type="ECO:0000256" key="2">
    <source>
        <dbReference type="SAM" id="MobiDB-lite"/>
    </source>
</evidence>
<evidence type="ECO:0000259" key="3">
    <source>
        <dbReference type="Pfam" id="PF05057"/>
    </source>
</evidence>
<dbReference type="OrthoDB" id="5592486at2759"/>
<feature type="compositionally biased region" description="Polar residues" evidence="2">
    <location>
        <begin position="181"/>
        <end position="195"/>
    </location>
</feature>
<dbReference type="Pfam" id="PF05057">
    <property type="entry name" value="DUF676"/>
    <property type="match status" value="1"/>
</dbReference>
<sequence length="443" mass="50062">MSSMFSAEPWKLFEVGEKRDGEVIDSVISTTRFNPLLQLAREACENIMSYKQVLSYSSLARVYLPSGENLVHFQTAGVGITTGITTSGGPPDSILDCTSVRKDYQTPKYPIVLCHGFSGFDRLIYIPALGFSTRLSPFSTKAERKKKKSDVLYSNMVEKDEQELDPDTNDEGPNKRRKRTNFSPDNDPSSLSTEYPTYEDEEGIELFEYWHGVKKALEAHGCQVLVAKVPPFASIETRAQVLDTFIQDKATKWQKRHQSQEKVKINLVAHSMGGLDCRYLISKLEHQNYEVMSLTTISTPHRGTYAADFVVENAPQKLMDEYFPSIRQLTRKYSDKLNRELLDDPSVKYFSFGASAKPSLASLYYIPWHLIEKEEGPNDGMVSLRSCRWGKYMGHLEGVNHKQLINWRGGIKRMKEAMGINDGGFNPLAFYLGIADNLATNGL</sequence>
<dbReference type="AlphaFoldDB" id="A0A448YT23"/>
<evidence type="ECO:0000313" key="5">
    <source>
        <dbReference type="Proteomes" id="UP000290900"/>
    </source>
</evidence>
<gene>
    <name evidence="4" type="ORF">BRENAR_LOCUS4776</name>
</gene>
<comment type="similarity">
    <text evidence="1">Belongs to the putative lipase ROG1 family.</text>
</comment>
<feature type="compositionally biased region" description="Acidic residues" evidence="2">
    <location>
        <begin position="160"/>
        <end position="170"/>
    </location>
</feature>
<name>A0A448YT23_BRENA</name>